<dbReference type="InterPro" id="IPR001751">
    <property type="entry name" value="S100/CaBP7/8-like_CS"/>
</dbReference>
<comment type="subcellular location">
    <subcellularLocation>
        <location evidence="1">Cell membrane</location>
        <topology evidence="1">Peripheral membrane protein</topology>
    </subcellularLocation>
    <subcellularLocation>
        <location evidence="2">Cytoplasm</location>
        <location evidence="2">Cytoskeleton</location>
    </subcellularLocation>
    <subcellularLocation>
        <location evidence="3">Secreted</location>
    </subcellularLocation>
</comment>
<dbReference type="GO" id="GO:0002790">
    <property type="term" value="P:peptide secretion"/>
    <property type="evidence" value="ECO:0007669"/>
    <property type="project" value="Ensembl"/>
</dbReference>
<comment type="similarity">
    <text evidence="4 22">Belongs to the S-100 family.</text>
</comment>
<dbReference type="InterPro" id="IPR002048">
    <property type="entry name" value="EF_hand_dom"/>
</dbReference>
<dbReference type="VGNC" id="VGNC:1531">
    <property type="gene designation" value="S100A8"/>
</dbReference>
<dbReference type="GO" id="GO:0070488">
    <property type="term" value="P:neutrophil aggregation"/>
    <property type="evidence" value="ECO:0000318"/>
    <property type="project" value="GO_Central"/>
</dbReference>
<dbReference type="Pfam" id="PF01023">
    <property type="entry name" value="S_100"/>
    <property type="match status" value="1"/>
</dbReference>
<keyword evidence="11" id="KW-0053">Apoptosis</keyword>
<keyword evidence="12 22" id="KW-0479">Metal-binding</keyword>
<dbReference type="GO" id="GO:0030593">
    <property type="term" value="P:neutrophil chemotaxis"/>
    <property type="evidence" value="ECO:0000318"/>
    <property type="project" value="GO_Central"/>
</dbReference>
<dbReference type="GO" id="GO:1990661">
    <property type="term" value="C:S100A8 complex"/>
    <property type="evidence" value="ECO:0007669"/>
    <property type="project" value="Ensembl"/>
</dbReference>
<dbReference type="GO" id="GO:0005737">
    <property type="term" value="C:cytoplasm"/>
    <property type="evidence" value="ECO:0000318"/>
    <property type="project" value="GO_Central"/>
</dbReference>
<keyword evidence="25" id="KW-1185">Reference proteome</keyword>
<keyword evidence="18" id="KW-0072">Autophagy</keyword>
<keyword evidence="10" id="KW-0399">Innate immunity</keyword>
<dbReference type="GeneID" id="457319"/>
<evidence type="ECO:0000256" key="2">
    <source>
        <dbReference type="ARBA" id="ARBA00004245"/>
    </source>
</evidence>
<keyword evidence="9" id="KW-0929">Antimicrobial</keyword>
<evidence type="ECO:0000256" key="9">
    <source>
        <dbReference type="ARBA" id="ARBA00022529"/>
    </source>
</evidence>
<keyword evidence="6" id="KW-0963">Cytoplasm</keyword>
<dbReference type="GO" id="GO:0002523">
    <property type="term" value="P:leukocyte migration involved in inflammatory response"/>
    <property type="evidence" value="ECO:0000318"/>
    <property type="project" value="GO_Central"/>
</dbReference>
<dbReference type="PaxDb" id="9598-ENSPTRP00000002272"/>
<dbReference type="InParanoid" id="A0A2J8Q3M0"/>
<evidence type="ECO:0000313" key="25">
    <source>
        <dbReference type="Proteomes" id="UP000002277"/>
    </source>
</evidence>
<evidence type="ECO:0000256" key="20">
    <source>
        <dbReference type="ARBA" id="ARBA00023198"/>
    </source>
</evidence>
<evidence type="ECO:0000256" key="14">
    <source>
        <dbReference type="ARBA" id="ARBA00022799"/>
    </source>
</evidence>
<dbReference type="Bgee" id="ENSPTRG00000001347">
    <property type="expression patterns" value="Expressed in bone marrow and 17 other cell types or tissues"/>
</dbReference>
<organism evidence="24 25">
    <name type="scientific">Pan troglodytes</name>
    <name type="common">Chimpanzee</name>
    <dbReference type="NCBI Taxonomy" id="9598"/>
    <lineage>
        <taxon>Eukaryota</taxon>
        <taxon>Metazoa</taxon>
        <taxon>Chordata</taxon>
        <taxon>Craniata</taxon>
        <taxon>Vertebrata</taxon>
        <taxon>Euteleostomi</taxon>
        <taxon>Mammalia</taxon>
        <taxon>Eutheria</taxon>
        <taxon>Euarchontoglires</taxon>
        <taxon>Primates</taxon>
        <taxon>Haplorrhini</taxon>
        <taxon>Catarrhini</taxon>
        <taxon>Hominidae</taxon>
        <taxon>Pan</taxon>
    </lineage>
</organism>
<dbReference type="FunCoup" id="A0A2J8Q3M0">
    <property type="interactions" value="859"/>
</dbReference>
<evidence type="ECO:0000256" key="4">
    <source>
        <dbReference type="ARBA" id="ARBA00007323"/>
    </source>
</evidence>
<keyword evidence="16 22" id="KW-0106">Calcium</keyword>
<dbReference type="PANTHER" id="PTHR11639:SF5">
    <property type="entry name" value="PROTEIN S100-A8"/>
    <property type="match status" value="1"/>
</dbReference>
<evidence type="ECO:0000256" key="13">
    <source>
        <dbReference type="ARBA" id="ARBA00022737"/>
    </source>
</evidence>
<dbReference type="GO" id="GO:0002793">
    <property type="term" value="P:positive regulation of peptide secretion"/>
    <property type="evidence" value="ECO:0007669"/>
    <property type="project" value="Ensembl"/>
</dbReference>
<evidence type="ECO:0000256" key="5">
    <source>
        <dbReference type="ARBA" id="ARBA00022475"/>
    </source>
</evidence>
<dbReference type="SMR" id="A0A2J8Q3M0"/>
<evidence type="ECO:0000256" key="1">
    <source>
        <dbReference type="ARBA" id="ARBA00004202"/>
    </source>
</evidence>
<dbReference type="InterPro" id="IPR018247">
    <property type="entry name" value="EF_Hand_1_Ca_BS"/>
</dbReference>
<evidence type="ECO:0000313" key="26">
    <source>
        <dbReference type="VGNC" id="VGNC:1531"/>
    </source>
</evidence>
<evidence type="ECO:0000256" key="12">
    <source>
        <dbReference type="ARBA" id="ARBA00022723"/>
    </source>
</evidence>
<keyword evidence="19" id="KW-0472">Membrane</keyword>
<dbReference type="GO" id="GO:0005509">
    <property type="term" value="F:calcium ion binding"/>
    <property type="evidence" value="ECO:0000318"/>
    <property type="project" value="GO_Central"/>
</dbReference>
<dbReference type="CDD" id="cd05030">
    <property type="entry name" value="calgranulins"/>
    <property type="match status" value="1"/>
</dbReference>
<evidence type="ECO:0000256" key="3">
    <source>
        <dbReference type="ARBA" id="ARBA00004613"/>
    </source>
</evidence>
<name>A0A2J8Q3M0_PANTR</name>
<dbReference type="AlphaFoldDB" id="A0A2J8Q3M0"/>
<keyword evidence="14" id="KW-0702">S-nitrosylation</keyword>
<dbReference type="PROSITE" id="PS00303">
    <property type="entry name" value="S100_CABP"/>
    <property type="match status" value="1"/>
</dbReference>
<dbReference type="GO" id="GO:0050729">
    <property type="term" value="P:positive regulation of inflammatory response"/>
    <property type="evidence" value="ECO:0007669"/>
    <property type="project" value="Ensembl"/>
</dbReference>
<evidence type="ECO:0000256" key="10">
    <source>
        <dbReference type="ARBA" id="ARBA00022588"/>
    </source>
</evidence>
<keyword evidence="8" id="KW-0964">Secreted</keyword>
<dbReference type="RefSeq" id="XP_513814.2">
    <property type="nucleotide sequence ID" value="XM_513814.7"/>
</dbReference>
<dbReference type="GO" id="GO:0006914">
    <property type="term" value="P:autophagy"/>
    <property type="evidence" value="ECO:0007669"/>
    <property type="project" value="UniProtKB-KW"/>
</dbReference>
<dbReference type="GO" id="GO:0006915">
    <property type="term" value="P:apoptotic process"/>
    <property type="evidence" value="ECO:0007669"/>
    <property type="project" value="UniProtKB-KW"/>
</dbReference>
<accession>H2Q028</accession>
<dbReference type="CTD" id="6279"/>
<dbReference type="InterPro" id="IPR011992">
    <property type="entry name" value="EF-hand-dom_pair"/>
</dbReference>
<keyword evidence="7" id="KW-0145">Chemotaxis</keyword>
<sequence>MLTELEKALNSIIDVYHKYSLIKGNFHAVYRDDLKKLLETECPQYIRKKGADVWFKELDINTDGAVNFQEFLILVIKMGVAAHKKSHEESHKE</sequence>
<dbReference type="SUPFAM" id="SSF47473">
    <property type="entry name" value="EF-hand"/>
    <property type="match status" value="1"/>
</dbReference>
<evidence type="ECO:0000256" key="6">
    <source>
        <dbReference type="ARBA" id="ARBA00022490"/>
    </source>
</evidence>
<dbReference type="GO" id="GO:0048306">
    <property type="term" value="F:calcium-dependent protein binding"/>
    <property type="evidence" value="ECO:0000318"/>
    <property type="project" value="GO_Central"/>
</dbReference>
<dbReference type="Ensembl" id="ENSPTRT00000002474.3">
    <property type="protein sequence ID" value="ENSPTRP00000002272.2"/>
    <property type="gene ID" value="ENSPTRG00000001347.3"/>
</dbReference>
<dbReference type="GO" id="GO:1990660">
    <property type="term" value="C:calprotectin complex"/>
    <property type="evidence" value="ECO:0007669"/>
    <property type="project" value="Ensembl"/>
</dbReference>
<evidence type="ECO:0000259" key="23">
    <source>
        <dbReference type="PROSITE" id="PS50222"/>
    </source>
</evidence>
<evidence type="ECO:0000256" key="22">
    <source>
        <dbReference type="RuleBase" id="RU361184"/>
    </source>
</evidence>
<keyword evidence="17" id="KW-0391">Immunity</keyword>
<dbReference type="GeneTree" id="ENSGT00910000144329"/>
<dbReference type="GO" id="GO:0005886">
    <property type="term" value="C:plasma membrane"/>
    <property type="evidence" value="ECO:0007669"/>
    <property type="project" value="UniProtKB-SubCell"/>
</dbReference>
<dbReference type="GO" id="GO:0005829">
    <property type="term" value="C:cytosol"/>
    <property type="evidence" value="ECO:0007669"/>
    <property type="project" value="Ensembl"/>
</dbReference>
<evidence type="ECO:0000256" key="11">
    <source>
        <dbReference type="ARBA" id="ARBA00022703"/>
    </source>
</evidence>
<keyword evidence="13" id="KW-0677">Repeat</keyword>
<dbReference type="GO" id="GO:0014002">
    <property type="term" value="P:astrocyte development"/>
    <property type="evidence" value="ECO:0007669"/>
    <property type="project" value="Ensembl"/>
</dbReference>
<dbReference type="SMART" id="SM01394">
    <property type="entry name" value="S_100"/>
    <property type="match status" value="1"/>
</dbReference>
<dbReference type="Proteomes" id="UP000002277">
    <property type="component" value="Chromosome 1"/>
</dbReference>
<dbReference type="STRING" id="9598.ENSPTRP00000002272"/>
<evidence type="ECO:0000256" key="19">
    <source>
        <dbReference type="ARBA" id="ARBA00023136"/>
    </source>
</evidence>
<reference evidence="24" key="3">
    <citation type="submission" date="2025-09" db="UniProtKB">
        <authorList>
            <consortium name="Ensembl"/>
        </authorList>
    </citation>
    <scope>IDENTIFICATION</scope>
</reference>
<keyword evidence="20" id="KW-0395">Inflammatory response</keyword>
<dbReference type="GO" id="GO:2001244">
    <property type="term" value="P:positive regulation of intrinsic apoptotic signaling pathway"/>
    <property type="evidence" value="ECO:0007669"/>
    <property type="project" value="Ensembl"/>
</dbReference>
<dbReference type="PANTHER" id="PTHR11639">
    <property type="entry name" value="S100 CALCIUM-BINDING PROTEIN"/>
    <property type="match status" value="1"/>
</dbReference>
<evidence type="ECO:0000256" key="21">
    <source>
        <dbReference type="ARBA" id="ARBA00023212"/>
    </source>
</evidence>
<dbReference type="PROSITE" id="PS50222">
    <property type="entry name" value="EF_HAND_2"/>
    <property type="match status" value="1"/>
</dbReference>
<dbReference type="GO" id="GO:0032496">
    <property type="term" value="P:response to lipopolysaccharide"/>
    <property type="evidence" value="ECO:0000318"/>
    <property type="project" value="GO_Central"/>
</dbReference>
<dbReference type="PROSITE" id="PS00018">
    <property type="entry name" value="EF_HAND_1"/>
    <property type="match status" value="1"/>
</dbReference>
<accession>A0A2J8Q3M0</accession>
<proteinExistence type="inferred from homology"/>
<feature type="domain" description="EF-hand" evidence="23">
    <location>
        <begin position="46"/>
        <end position="81"/>
    </location>
</feature>
<keyword evidence="15" id="KW-0862">Zinc</keyword>
<gene>
    <name evidence="24 26" type="primary">S100A8</name>
</gene>
<keyword evidence="21" id="KW-0206">Cytoskeleton</keyword>
<evidence type="ECO:0000256" key="8">
    <source>
        <dbReference type="ARBA" id="ARBA00022525"/>
    </source>
</evidence>
<evidence type="ECO:0000256" key="15">
    <source>
        <dbReference type="ARBA" id="ARBA00022833"/>
    </source>
</evidence>
<evidence type="ECO:0000256" key="18">
    <source>
        <dbReference type="ARBA" id="ARBA00023006"/>
    </source>
</evidence>
<reference evidence="24 25" key="1">
    <citation type="journal article" date="2005" name="Nature">
        <title>Initial sequence of the chimpanzee genome and comparison with the human genome.</title>
        <authorList>
            <consortium name="Chimpanzee sequencing and analysis consortium"/>
        </authorList>
    </citation>
    <scope>NUCLEOTIDE SEQUENCE [LARGE SCALE GENOMIC DNA]</scope>
</reference>
<dbReference type="GO" id="GO:0005615">
    <property type="term" value="C:extracellular space"/>
    <property type="evidence" value="ECO:0007669"/>
    <property type="project" value="Ensembl"/>
</dbReference>
<evidence type="ECO:0000256" key="16">
    <source>
        <dbReference type="ARBA" id="ARBA00022837"/>
    </source>
</evidence>
<evidence type="ECO:0000256" key="17">
    <source>
        <dbReference type="ARBA" id="ARBA00022859"/>
    </source>
</evidence>
<dbReference type="InterPro" id="IPR013787">
    <property type="entry name" value="S100_Ca-bd_sub"/>
</dbReference>
<dbReference type="OMA" id="NYHAIYR"/>
<dbReference type="GO" id="GO:0045111">
    <property type="term" value="C:intermediate filament cytoskeleton"/>
    <property type="evidence" value="ECO:0007669"/>
    <property type="project" value="Ensembl"/>
</dbReference>
<dbReference type="FunFam" id="1.10.238.10:FF:000344">
    <property type="entry name" value="Protein S100-A8"/>
    <property type="match status" value="1"/>
</dbReference>
<dbReference type="Gene3D" id="1.10.238.10">
    <property type="entry name" value="EF-hand"/>
    <property type="match status" value="1"/>
</dbReference>
<protein>
    <recommendedName>
        <fullName evidence="22">Protein S100</fullName>
    </recommendedName>
    <alternativeName>
        <fullName evidence="22">S100 calcium-binding protein</fullName>
    </alternativeName>
</protein>
<dbReference type="GO" id="GO:0043542">
    <property type="term" value="P:endothelial cell migration"/>
    <property type="evidence" value="ECO:0000318"/>
    <property type="project" value="GO_Central"/>
</dbReference>
<dbReference type="EMBL" id="AACZ04025330">
    <property type="status" value="NOT_ANNOTATED_CDS"/>
    <property type="molecule type" value="Genomic_DNA"/>
</dbReference>
<evidence type="ECO:0000256" key="7">
    <source>
        <dbReference type="ARBA" id="ARBA00022500"/>
    </source>
</evidence>
<keyword evidence="5" id="KW-1003">Cell membrane</keyword>
<evidence type="ECO:0000313" key="24">
    <source>
        <dbReference type="Ensembl" id="ENSPTRP00000002272.2"/>
    </source>
</evidence>
<reference evidence="24" key="2">
    <citation type="submission" date="2025-08" db="UniProtKB">
        <authorList>
            <consortium name="Ensembl"/>
        </authorList>
    </citation>
    <scope>IDENTIFICATION</scope>
</reference>
<dbReference type="GO" id="GO:0045087">
    <property type="term" value="P:innate immune response"/>
    <property type="evidence" value="ECO:0007669"/>
    <property type="project" value="UniProtKB-KW"/>
</dbReference>